<evidence type="ECO:0000256" key="1">
    <source>
        <dbReference type="SAM" id="MobiDB-lite"/>
    </source>
</evidence>
<feature type="compositionally biased region" description="Polar residues" evidence="1">
    <location>
        <begin position="33"/>
        <end position="47"/>
    </location>
</feature>
<evidence type="ECO:0000313" key="2">
    <source>
        <dbReference type="EMBL" id="KAF6229496.1"/>
    </source>
</evidence>
<protein>
    <submittedName>
        <fullName evidence="2">Uncharacterized protein</fullName>
    </submittedName>
</protein>
<sequence length="200" mass="22462">MAPKTRSMALQNVATIPKVRDSHRNIKLGKPKGSNSNGYQGSGTQPNPWCMSEEQIQRVCDHFANVGKAKSPWAYVRNHCVQQPALLPVEMDYLVNLLASVAKAQGGRERYRGYSHLDWDDVADRFNARFSADDTAGRCEPRKVTVLKCVMRGNYQKVRIALLRERCREAHEGADNAGIYGSLTAEQLEHCLIHGRPLRT</sequence>
<dbReference type="Proteomes" id="UP000578531">
    <property type="component" value="Unassembled WGS sequence"/>
</dbReference>
<comment type="caution">
    <text evidence="2">The sequence shown here is derived from an EMBL/GenBank/DDBJ whole genome shotgun (WGS) entry which is preliminary data.</text>
</comment>
<organism evidence="2 3">
    <name type="scientific">Letharia columbiana</name>
    <dbReference type="NCBI Taxonomy" id="112416"/>
    <lineage>
        <taxon>Eukaryota</taxon>
        <taxon>Fungi</taxon>
        <taxon>Dikarya</taxon>
        <taxon>Ascomycota</taxon>
        <taxon>Pezizomycotina</taxon>
        <taxon>Lecanoromycetes</taxon>
        <taxon>OSLEUM clade</taxon>
        <taxon>Lecanoromycetidae</taxon>
        <taxon>Lecanorales</taxon>
        <taxon>Lecanorineae</taxon>
        <taxon>Parmeliaceae</taxon>
        <taxon>Letharia</taxon>
    </lineage>
</organism>
<feature type="region of interest" description="Disordered" evidence="1">
    <location>
        <begin position="22"/>
        <end position="47"/>
    </location>
</feature>
<keyword evidence="3" id="KW-1185">Reference proteome</keyword>
<name>A0A8H6FJ24_9LECA</name>
<evidence type="ECO:0000313" key="3">
    <source>
        <dbReference type="Proteomes" id="UP000578531"/>
    </source>
</evidence>
<reference evidence="2 3" key="1">
    <citation type="journal article" date="2020" name="Genomics">
        <title>Complete, high-quality genomes from long-read metagenomic sequencing of two wolf lichen thalli reveals enigmatic genome architecture.</title>
        <authorList>
            <person name="McKenzie S.K."/>
            <person name="Walston R.F."/>
            <person name="Allen J.L."/>
        </authorList>
    </citation>
    <scope>NUCLEOTIDE SEQUENCE [LARGE SCALE GENOMIC DNA]</scope>
    <source>
        <strain evidence="2">WasteWater2</strain>
    </source>
</reference>
<dbReference type="GeneID" id="59293178"/>
<dbReference type="OrthoDB" id="5359403at2759"/>
<gene>
    <name evidence="2" type="ORF">HO173_011536</name>
</gene>
<dbReference type="RefSeq" id="XP_037159688.1">
    <property type="nucleotide sequence ID" value="XM_037313416.1"/>
</dbReference>
<dbReference type="AlphaFoldDB" id="A0A8H6FJ24"/>
<dbReference type="EMBL" id="JACCJC010000072">
    <property type="protein sequence ID" value="KAF6229496.1"/>
    <property type="molecule type" value="Genomic_DNA"/>
</dbReference>
<proteinExistence type="predicted"/>
<accession>A0A8H6FJ24</accession>